<dbReference type="Gene3D" id="3.30.740.10">
    <property type="entry name" value="Protein Inhibitor Of Neuronal Nitric Oxide Synthase"/>
    <property type="match status" value="1"/>
</dbReference>
<dbReference type="InterPro" id="IPR037177">
    <property type="entry name" value="DLC_sf"/>
</dbReference>
<feature type="compositionally biased region" description="Basic and acidic residues" evidence="2">
    <location>
        <begin position="1"/>
        <end position="13"/>
    </location>
</feature>
<gene>
    <name evidence="3" type="ORF">PAPYR_5726</name>
</gene>
<dbReference type="CDD" id="cd21453">
    <property type="entry name" value="DLC-like_DNAL4"/>
    <property type="match status" value="1"/>
</dbReference>
<keyword evidence="1" id="KW-0243">Dynein</keyword>
<keyword evidence="4" id="KW-1185">Reference proteome</keyword>
<dbReference type="InterPro" id="IPR001372">
    <property type="entry name" value="Dynein_light_chain_typ-1/2"/>
</dbReference>
<comment type="similarity">
    <text evidence="1">Belongs to the dynein light chain family.</text>
</comment>
<dbReference type="EMBL" id="JAPMOS010000028">
    <property type="protein sequence ID" value="KAJ4458529.1"/>
    <property type="molecule type" value="Genomic_DNA"/>
</dbReference>
<dbReference type="SMART" id="SM01375">
    <property type="entry name" value="Dynein_light"/>
    <property type="match status" value="1"/>
</dbReference>
<evidence type="ECO:0000256" key="1">
    <source>
        <dbReference type="RuleBase" id="RU365010"/>
    </source>
</evidence>
<accession>A0ABQ8UH05</accession>
<evidence type="ECO:0000256" key="2">
    <source>
        <dbReference type="SAM" id="MobiDB-lite"/>
    </source>
</evidence>
<comment type="subcellular location">
    <subcellularLocation>
        <location evidence="1">Cytoplasm</location>
        <location evidence="1">Cytoskeleton</location>
    </subcellularLocation>
</comment>
<organism evidence="3 4">
    <name type="scientific">Paratrimastix pyriformis</name>
    <dbReference type="NCBI Taxonomy" id="342808"/>
    <lineage>
        <taxon>Eukaryota</taxon>
        <taxon>Metamonada</taxon>
        <taxon>Preaxostyla</taxon>
        <taxon>Paratrimastigidae</taxon>
        <taxon>Paratrimastix</taxon>
    </lineage>
</organism>
<dbReference type="Proteomes" id="UP001141327">
    <property type="component" value="Unassembled WGS sequence"/>
</dbReference>
<keyword evidence="1" id="KW-0206">Cytoskeleton</keyword>
<protein>
    <recommendedName>
        <fullName evidence="1">Dynein light chain</fullName>
    </recommendedName>
</protein>
<reference evidence="3" key="1">
    <citation type="journal article" date="2022" name="bioRxiv">
        <title>Genomics of Preaxostyla Flagellates Illuminates Evolutionary Transitions and the Path Towards Mitochondrial Loss.</title>
        <authorList>
            <person name="Novak L.V.F."/>
            <person name="Treitli S.C."/>
            <person name="Pyrih J."/>
            <person name="Halakuc P."/>
            <person name="Pipaliya S.V."/>
            <person name="Vacek V."/>
            <person name="Brzon O."/>
            <person name="Soukal P."/>
            <person name="Eme L."/>
            <person name="Dacks J.B."/>
            <person name="Karnkowska A."/>
            <person name="Elias M."/>
            <person name="Hampl V."/>
        </authorList>
    </citation>
    <scope>NUCLEOTIDE SEQUENCE</scope>
    <source>
        <strain evidence="3">RCP-MX</strain>
    </source>
</reference>
<dbReference type="PANTHER" id="PTHR11886">
    <property type="entry name" value="DYNEIN LIGHT CHAIN"/>
    <property type="match status" value="1"/>
</dbReference>
<keyword evidence="1" id="KW-0963">Cytoplasm</keyword>
<dbReference type="Pfam" id="PF01221">
    <property type="entry name" value="Dynein_light"/>
    <property type="match status" value="1"/>
</dbReference>
<keyword evidence="1" id="KW-0505">Motor protein</keyword>
<keyword evidence="1" id="KW-0493">Microtubule</keyword>
<dbReference type="PANTHER" id="PTHR11886:SF2">
    <property type="entry name" value="DYNEIN AXONEMAL LIGHT CHAIN 4"/>
    <property type="match status" value="1"/>
</dbReference>
<feature type="region of interest" description="Disordered" evidence="2">
    <location>
        <begin position="1"/>
        <end position="27"/>
    </location>
</feature>
<evidence type="ECO:0000313" key="4">
    <source>
        <dbReference type="Proteomes" id="UP001141327"/>
    </source>
</evidence>
<evidence type="ECO:0000313" key="3">
    <source>
        <dbReference type="EMBL" id="KAJ4458529.1"/>
    </source>
</evidence>
<proteinExistence type="inferred from homology"/>
<name>A0ABQ8UH05_9EUKA</name>
<dbReference type="SUPFAM" id="SSF54648">
    <property type="entry name" value="DLC"/>
    <property type="match status" value="1"/>
</dbReference>
<comment type="caution">
    <text evidence="3">The sequence shown here is derived from an EMBL/GenBank/DDBJ whole genome shotgun (WGS) entry which is preliminary data.</text>
</comment>
<sequence>MEEEHEEGKKEEGAPAAPVEGGPVSAKSQMNYPLVKVCDMADEMRTEALECVVTAVEKHPGQYENAAKMMKEVMDKKFGPSWNAVVGEGYGFNIQHSVRNLLFLFYGGTVAVLLFKAT</sequence>